<gene>
    <name evidence="3" type="ORF">WMO37_00940</name>
</gene>
<protein>
    <recommendedName>
        <fullName evidence="5">DUF5050 domain-containing protein</fullName>
    </recommendedName>
</protein>
<evidence type="ECO:0000313" key="4">
    <source>
        <dbReference type="Proteomes" id="UP001546774"/>
    </source>
</evidence>
<evidence type="ECO:0008006" key="5">
    <source>
        <dbReference type="Google" id="ProtNLM"/>
    </source>
</evidence>
<feature type="compositionally biased region" description="Basic and acidic residues" evidence="1">
    <location>
        <begin position="37"/>
        <end position="58"/>
    </location>
</feature>
<comment type="caution">
    <text evidence="3">The sequence shown here is derived from an EMBL/GenBank/DDBJ whole genome shotgun (WGS) entry which is preliminary data.</text>
</comment>
<keyword evidence="4" id="KW-1185">Reference proteome</keyword>
<proteinExistence type="predicted"/>
<organism evidence="3 4">
    <name type="scientific">Lachnospira intestinalis</name>
    <dbReference type="NCBI Taxonomy" id="3133158"/>
    <lineage>
        <taxon>Bacteria</taxon>
        <taxon>Bacillati</taxon>
        <taxon>Bacillota</taxon>
        <taxon>Clostridia</taxon>
        <taxon>Lachnospirales</taxon>
        <taxon>Lachnospiraceae</taxon>
        <taxon>Lachnospira</taxon>
    </lineage>
</organism>
<evidence type="ECO:0000256" key="1">
    <source>
        <dbReference type="SAM" id="MobiDB-lite"/>
    </source>
</evidence>
<keyword evidence="2" id="KW-0812">Transmembrane</keyword>
<keyword evidence="2" id="KW-0472">Membrane</keyword>
<reference evidence="3" key="1">
    <citation type="submission" date="2024-03" db="EMBL/GenBank/DDBJ databases">
        <title>Human intestinal bacterial collection.</title>
        <authorList>
            <person name="Pauvert C."/>
            <person name="Hitch T.C.A."/>
            <person name="Clavel T."/>
        </authorList>
    </citation>
    <scope>NUCLEOTIDE SEQUENCE [LARGE SCALE GENOMIC DNA]</scope>
    <source>
        <strain evidence="3">CLA-AA-H89B</strain>
    </source>
</reference>
<dbReference type="SUPFAM" id="SSF82171">
    <property type="entry name" value="DPP6 N-terminal domain-like"/>
    <property type="match status" value="1"/>
</dbReference>
<dbReference type="Proteomes" id="UP001546774">
    <property type="component" value="Unassembled WGS sequence"/>
</dbReference>
<dbReference type="EMBL" id="JBBMFS010000001">
    <property type="protein sequence ID" value="MEQ2553583.1"/>
    <property type="molecule type" value="Genomic_DNA"/>
</dbReference>
<evidence type="ECO:0000256" key="2">
    <source>
        <dbReference type="SAM" id="Phobius"/>
    </source>
</evidence>
<feature type="compositionally biased region" description="Basic and acidic residues" evidence="1">
    <location>
        <begin position="65"/>
        <end position="76"/>
    </location>
</feature>
<sequence>MKCPKCGQEYEGSACPNCEPGPEIIVNNADYLRRKEAYEKKQAEKESASSHTDKPQKESEEENADDRRAVKKKPQEQPEYEEIDYLGMMKKVYDTGKEAAGSAAEELKKRKGFFSRYRKRIIAAVLVVCVLAGGGFGIYKLASRKNYVLYMSSGAKIYNVAGLENNYVCENKQAVFAVDNRTFYTPQFPQQIDADAVTNTLASDNGEYFAATVYDEGSAQYALYTWKDGQDAVQVSKNAYDKDIGYITNKGKVIYSDVEVVNEEGGLGAMQLYVYDASGKLTLIEGQLKEYFVYAAEEKIACYNKNNVLYLYDYDENKKENELSDSVRSVYAESAKADNFFTAKADTVNTSKNAHALIFSDDGEWYYYNISEQKTKYMMQELSSSVEIIYEEKAGYLYLLAPNKITYAELSQDGIKERVQVDTLLQADYEYLPADNILVYINADGTLCYSEKGKKSGITSGVTAGTLSSVDNTQNGITYIKDGVQYYCASVKGSPVKMCEQTEQTDTAYTLLYKNRLYFYDADGQLYSCAKKGNGLEKVGDVSRFWLGTKYQ</sequence>
<feature type="transmembrane region" description="Helical" evidence="2">
    <location>
        <begin position="121"/>
        <end position="142"/>
    </location>
</feature>
<accession>A0ABV1H268</accession>
<evidence type="ECO:0000313" key="3">
    <source>
        <dbReference type="EMBL" id="MEQ2553583.1"/>
    </source>
</evidence>
<feature type="region of interest" description="Disordered" evidence="1">
    <location>
        <begin position="1"/>
        <end position="23"/>
    </location>
</feature>
<keyword evidence="2" id="KW-1133">Transmembrane helix</keyword>
<name>A0ABV1H268_9FIRM</name>
<feature type="region of interest" description="Disordered" evidence="1">
    <location>
        <begin position="37"/>
        <end position="77"/>
    </location>
</feature>